<dbReference type="InterPro" id="IPR017972">
    <property type="entry name" value="Cyt_P450_CS"/>
</dbReference>
<dbReference type="GO" id="GO:0016705">
    <property type="term" value="F:oxidoreductase activity, acting on paired donors, with incorporation or reduction of molecular oxygen"/>
    <property type="evidence" value="ECO:0007669"/>
    <property type="project" value="InterPro"/>
</dbReference>
<proteinExistence type="inferred from homology"/>
<name>A0A4R4ZJG3_9ACTN</name>
<dbReference type="GO" id="GO:0005506">
    <property type="term" value="F:iron ion binding"/>
    <property type="evidence" value="ECO:0007669"/>
    <property type="project" value="InterPro"/>
</dbReference>
<reference evidence="3 4" key="1">
    <citation type="submission" date="2019-03" db="EMBL/GenBank/DDBJ databases">
        <title>Draft genome sequences of novel Actinobacteria.</title>
        <authorList>
            <person name="Sahin N."/>
            <person name="Ay H."/>
            <person name="Saygin H."/>
        </authorList>
    </citation>
    <scope>NUCLEOTIDE SEQUENCE [LARGE SCALE GENOMIC DNA]</scope>
    <source>
        <strain evidence="3 4">JCM 13523</strain>
    </source>
</reference>
<comment type="similarity">
    <text evidence="1 2">Belongs to the cytochrome P450 family.</text>
</comment>
<evidence type="ECO:0000256" key="1">
    <source>
        <dbReference type="ARBA" id="ARBA00010617"/>
    </source>
</evidence>
<dbReference type="InterPro" id="IPR001128">
    <property type="entry name" value="Cyt_P450"/>
</dbReference>
<keyword evidence="2" id="KW-0408">Iron</keyword>
<dbReference type="EMBL" id="SMKX01000068">
    <property type="protein sequence ID" value="TDD57699.1"/>
    <property type="molecule type" value="Genomic_DNA"/>
</dbReference>
<dbReference type="PROSITE" id="PS00086">
    <property type="entry name" value="CYTOCHROME_P450"/>
    <property type="match status" value="1"/>
</dbReference>
<sequence length="376" mass="41245">MFHSPQLQAWCVTGYDDIAAILRNDDDFSARDHKPRPLTDLPPDVQEMLSTWSGESVSLGEMDPPEHTRVRSVINAGFTPRALKAAEADIRAAAAQLLEPLTCVSEFDLITEFALPYALTVILRFLGIPDAHHQACLRWSDHKVQLMVGRDHTPEQLREYATGLRAFGEFARELTAQRLSAPRADLISTMLYESSHGHKLTPDEVAALIPTLIITGHTTLAQALAIIVRSQLRSPGGWPTLVDGTVPISDLVEESLRLDCPVVGMYRTTVREVAVAGSVLPAGSRVLLLYGAGNHDPDRYPGPDRCLPGRWPAPPHLAFGRGTHYCVGASLARTELRIALEELAARFPTLSATPEATPLYRPTFPLRALTALRVRP</sequence>
<dbReference type="Pfam" id="PF00067">
    <property type="entry name" value="p450"/>
    <property type="match status" value="1"/>
</dbReference>
<accession>A0A4R4ZJG3</accession>
<evidence type="ECO:0000256" key="2">
    <source>
        <dbReference type="RuleBase" id="RU000461"/>
    </source>
</evidence>
<dbReference type="OrthoDB" id="502624at2"/>
<keyword evidence="2" id="KW-0503">Monooxygenase</keyword>
<dbReference type="InterPro" id="IPR036396">
    <property type="entry name" value="Cyt_P450_sf"/>
</dbReference>
<keyword evidence="4" id="KW-1185">Reference proteome</keyword>
<comment type="caution">
    <text evidence="3">The sequence shown here is derived from an EMBL/GenBank/DDBJ whole genome shotgun (WGS) entry which is preliminary data.</text>
</comment>
<evidence type="ECO:0000313" key="4">
    <source>
        <dbReference type="Proteomes" id="UP000295124"/>
    </source>
</evidence>
<dbReference type="SUPFAM" id="SSF48264">
    <property type="entry name" value="Cytochrome P450"/>
    <property type="match status" value="1"/>
</dbReference>
<dbReference type="PANTHER" id="PTHR46696">
    <property type="entry name" value="P450, PUTATIVE (EUROFUNG)-RELATED"/>
    <property type="match status" value="1"/>
</dbReference>
<dbReference type="PRINTS" id="PR00359">
    <property type="entry name" value="BP450"/>
</dbReference>
<keyword evidence="2" id="KW-0349">Heme</keyword>
<organism evidence="3 4">
    <name type="scientific">Kribbella antibiotica</name>
    <dbReference type="NCBI Taxonomy" id="190195"/>
    <lineage>
        <taxon>Bacteria</taxon>
        <taxon>Bacillati</taxon>
        <taxon>Actinomycetota</taxon>
        <taxon>Actinomycetes</taxon>
        <taxon>Propionibacteriales</taxon>
        <taxon>Kribbellaceae</taxon>
        <taxon>Kribbella</taxon>
    </lineage>
</organism>
<protein>
    <submittedName>
        <fullName evidence="3">Cytochrome P450</fullName>
    </submittedName>
</protein>
<dbReference type="InterPro" id="IPR002397">
    <property type="entry name" value="Cyt_P450_B"/>
</dbReference>
<dbReference type="Gene3D" id="1.10.630.10">
    <property type="entry name" value="Cytochrome P450"/>
    <property type="match status" value="1"/>
</dbReference>
<dbReference type="PANTHER" id="PTHR46696:SF1">
    <property type="entry name" value="CYTOCHROME P450 YJIB-RELATED"/>
    <property type="match status" value="1"/>
</dbReference>
<dbReference type="Proteomes" id="UP000295124">
    <property type="component" value="Unassembled WGS sequence"/>
</dbReference>
<evidence type="ECO:0000313" key="3">
    <source>
        <dbReference type="EMBL" id="TDD57699.1"/>
    </source>
</evidence>
<dbReference type="GO" id="GO:0004497">
    <property type="term" value="F:monooxygenase activity"/>
    <property type="evidence" value="ECO:0007669"/>
    <property type="project" value="UniProtKB-KW"/>
</dbReference>
<gene>
    <name evidence="3" type="ORF">E1263_22535</name>
</gene>
<keyword evidence="2" id="KW-0479">Metal-binding</keyword>
<dbReference type="GO" id="GO:0020037">
    <property type="term" value="F:heme binding"/>
    <property type="evidence" value="ECO:0007669"/>
    <property type="project" value="InterPro"/>
</dbReference>
<keyword evidence="2" id="KW-0560">Oxidoreductase</keyword>
<dbReference type="AlphaFoldDB" id="A0A4R4ZJG3"/>